<dbReference type="EMBL" id="QBKN01000028">
    <property type="protein sequence ID" value="PTX41563.1"/>
    <property type="molecule type" value="Genomic_DNA"/>
</dbReference>
<evidence type="ECO:0000256" key="4">
    <source>
        <dbReference type="SAM" id="Phobius"/>
    </source>
</evidence>
<keyword evidence="4" id="KW-0812">Transmembrane</keyword>
<gene>
    <name evidence="6" type="ORF">C8N44_12847</name>
</gene>
<evidence type="ECO:0000256" key="1">
    <source>
        <dbReference type="ARBA" id="ARBA00000085"/>
    </source>
</evidence>
<dbReference type="InterPro" id="IPR004358">
    <property type="entry name" value="Sig_transdc_His_kin-like_C"/>
</dbReference>
<dbReference type="OrthoDB" id="9796100at2"/>
<dbReference type="PANTHER" id="PTHR43065:SF49">
    <property type="entry name" value="HISTIDINE KINASE"/>
    <property type="match status" value="1"/>
</dbReference>
<dbReference type="GO" id="GO:0000155">
    <property type="term" value="F:phosphorelay sensor kinase activity"/>
    <property type="evidence" value="ECO:0007669"/>
    <property type="project" value="InterPro"/>
</dbReference>
<feature type="domain" description="Histidine kinase" evidence="5">
    <location>
        <begin position="221"/>
        <end position="443"/>
    </location>
</feature>
<evidence type="ECO:0000256" key="3">
    <source>
        <dbReference type="ARBA" id="ARBA00022553"/>
    </source>
</evidence>
<keyword evidence="4" id="KW-1133">Transmembrane helix</keyword>
<dbReference type="AlphaFoldDB" id="A0A2T6ACL0"/>
<dbReference type="Gene3D" id="1.10.287.130">
    <property type="match status" value="1"/>
</dbReference>
<feature type="transmembrane region" description="Helical" evidence="4">
    <location>
        <begin position="88"/>
        <end position="109"/>
    </location>
</feature>
<dbReference type="PANTHER" id="PTHR43065">
    <property type="entry name" value="SENSOR HISTIDINE KINASE"/>
    <property type="match status" value="1"/>
</dbReference>
<keyword evidence="6" id="KW-0418">Kinase</keyword>
<keyword evidence="3" id="KW-0597">Phosphoprotein</keyword>
<dbReference type="SMART" id="SM00387">
    <property type="entry name" value="HATPase_c"/>
    <property type="match status" value="1"/>
</dbReference>
<reference evidence="6 7" key="1">
    <citation type="submission" date="2018-04" db="EMBL/GenBank/DDBJ databases">
        <title>Genomic Encyclopedia of Archaeal and Bacterial Type Strains, Phase II (KMG-II): from individual species to whole genera.</title>
        <authorList>
            <person name="Goeker M."/>
        </authorList>
    </citation>
    <scope>NUCLEOTIDE SEQUENCE [LARGE SCALE GENOMIC DNA]</scope>
    <source>
        <strain evidence="6 7">DSM 29329</strain>
    </source>
</reference>
<dbReference type="InterPro" id="IPR003661">
    <property type="entry name" value="HisK_dim/P_dom"/>
</dbReference>
<dbReference type="Pfam" id="PF02518">
    <property type="entry name" value="HATPase_c"/>
    <property type="match status" value="1"/>
</dbReference>
<dbReference type="PRINTS" id="PR00344">
    <property type="entry name" value="BCTRLSENSOR"/>
</dbReference>
<dbReference type="PROSITE" id="PS50109">
    <property type="entry name" value="HIS_KIN"/>
    <property type="match status" value="1"/>
</dbReference>
<keyword evidence="4" id="KW-0472">Membrane</keyword>
<dbReference type="RefSeq" id="WP_107978269.1">
    <property type="nucleotide sequence ID" value="NZ_BMEZ01000026.1"/>
</dbReference>
<accession>A0A2T6ACL0</accession>
<keyword evidence="6" id="KW-0808">Transferase</keyword>
<feature type="transmembrane region" description="Helical" evidence="4">
    <location>
        <begin position="115"/>
        <end position="133"/>
    </location>
</feature>
<feature type="transmembrane region" description="Helical" evidence="4">
    <location>
        <begin position="58"/>
        <end position="76"/>
    </location>
</feature>
<dbReference type="SUPFAM" id="SSF47384">
    <property type="entry name" value="Homodimeric domain of signal transducing histidine kinase"/>
    <property type="match status" value="1"/>
</dbReference>
<dbReference type="InterPro" id="IPR036890">
    <property type="entry name" value="HATPase_C_sf"/>
</dbReference>
<feature type="transmembrane region" description="Helical" evidence="4">
    <location>
        <begin position="140"/>
        <end position="162"/>
    </location>
</feature>
<comment type="caution">
    <text evidence="6">The sequence shown here is derived from an EMBL/GenBank/DDBJ whole genome shotgun (WGS) entry which is preliminary data.</text>
</comment>
<name>A0A2T6ACL0_9RHOB</name>
<feature type="transmembrane region" description="Helical" evidence="4">
    <location>
        <begin position="35"/>
        <end position="52"/>
    </location>
</feature>
<sequence>MSLMGKGAIPGAPEDDTLDELSRQYRIEYKNRAEFAVRCAIIFGSAYVLYSYTGWVAALAWMAGYAILHAAYFGYLRLAISGRLPRSLAIAASLYALLICAFVWMPIYLMQIDDPALHIPATVAILAFMLFMISRADTRLDVIALQVLVVAAAAASVALRVLSHLDEPALQLVILASEAGLVGYYMQTLLVARRNRLNAEAAMKASIQCQKMEAIGKLAGGVAHDFNNMLTVILGNLELHELADTRVEKMETLAAARAAAERARGTVEQLLTFARRADFDVREGDLRDFVRHSIQLGRPLVTTSITLDSEVALRPLPVMVDRSHLTTAILNLIINAKDAMGGAGRITISADLLDLDRPVIAADGGAHGPGTFARVTVRDTGPGIPEEIRHRVLEPFFTTKEVGAGTGLGLAMVSGFANQSGGFVQIENSDEGTDVSIVLPLAAAARGQEALEDASSLAPADGSNRSTA</sequence>
<protein>
    <recommendedName>
        <fullName evidence="2">histidine kinase</fullName>
        <ecNumber evidence="2">2.7.13.3</ecNumber>
    </recommendedName>
</protein>
<evidence type="ECO:0000259" key="5">
    <source>
        <dbReference type="PROSITE" id="PS50109"/>
    </source>
</evidence>
<feature type="transmembrane region" description="Helical" evidence="4">
    <location>
        <begin position="168"/>
        <end position="186"/>
    </location>
</feature>
<dbReference type="CDD" id="cd00082">
    <property type="entry name" value="HisKA"/>
    <property type="match status" value="1"/>
</dbReference>
<dbReference type="InterPro" id="IPR005467">
    <property type="entry name" value="His_kinase_dom"/>
</dbReference>
<proteinExistence type="predicted"/>
<dbReference type="Gene3D" id="3.30.565.10">
    <property type="entry name" value="Histidine kinase-like ATPase, C-terminal domain"/>
    <property type="match status" value="1"/>
</dbReference>
<organism evidence="6 7">
    <name type="scientific">Allosediminivita pacifica</name>
    <dbReference type="NCBI Taxonomy" id="1267769"/>
    <lineage>
        <taxon>Bacteria</taxon>
        <taxon>Pseudomonadati</taxon>
        <taxon>Pseudomonadota</taxon>
        <taxon>Alphaproteobacteria</taxon>
        <taxon>Rhodobacterales</taxon>
        <taxon>Paracoccaceae</taxon>
        <taxon>Allosediminivita</taxon>
    </lineage>
</organism>
<dbReference type="InterPro" id="IPR003594">
    <property type="entry name" value="HATPase_dom"/>
</dbReference>
<dbReference type="SUPFAM" id="SSF55874">
    <property type="entry name" value="ATPase domain of HSP90 chaperone/DNA topoisomerase II/histidine kinase"/>
    <property type="match status" value="1"/>
</dbReference>
<dbReference type="InterPro" id="IPR036097">
    <property type="entry name" value="HisK_dim/P_sf"/>
</dbReference>
<dbReference type="EC" id="2.7.13.3" evidence="2"/>
<dbReference type="Proteomes" id="UP000244069">
    <property type="component" value="Unassembled WGS sequence"/>
</dbReference>
<keyword evidence="7" id="KW-1185">Reference proteome</keyword>
<evidence type="ECO:0000256" key="2">
    <source>
        <dbReference type="ARBA" id="ARBA00012438"/>
    </source>
</evidence>
<evidence type="ECO:0000313" key="7">
    <source>
        <dbReference type="Proteomes" id="UP000244069"/>
    </source>
</evidence>
<comment type="catalytic activity">
    <reaction evidence="1">
        <text>ATP + protein L-histidine = ADP + protein N-phospho-L-histidine.</text>
        <dbReference type="EC" id="2.7.13.3"/>
    </reaction>
</comment>
<dbReference type="Pfam" id="PF00512">
    <property type="entry name" value="HisKA"/>
    <property type="match status" value="1"/>
</dbReference>
<dbReference type="SMART" id="SM00388">
    <property type="entry name" value="HisKA"/>
    <property type="match status" value="1"/>
</dbReference>
<evidence type="ECO:0000313" key="6">
    <source>
        <dbReference type="EMBL" id="PTX41563.1"/>
    </source>
</evidence>